<sequence>MKFAGGAGYLNVDLLFTGLQHLPEEGKEIYSREFDTQIGGGVPATMINMARLGVPVKLLTFLGRDFFSDFARRELERFHIDYKNLYSGEEMPVTVSVAMVTDRDRSFLSYRNQKTVTPQLEEKIYRELKGARVVDMQEDFLQVYQRLKREGTILVLDTGWSEELSVENYRPYLETADYYTPNRKEALQITGTGNLQDAAEVLGRFFEQVIIKLDEDGCMIKDRDGTRIIPPLPGVHPVDATGAGDAFLSGFLFGLYEGYPLEDCVLFGNITGGTCVQSVGCLSGYVNREELLRIAGK</sequence>
<evidence type="ECO:0000256" key="2">
    <source>
        <dbReference type="ARBA" id="ARBA00022777"/>
    </source>
</evidence>
<evidence type="ECO:0000313" key="4">
    <source>
        <dbReference type="EMBL" id="MBU9737761.1"/>
    </source>
</evidence>
<accession>A0A949NEY2</accession>
<name>A0A949NEY2_9FIRM</name>
<dbReference type="SUPFAM" id="SSF53613">
    <property type="entry name" value="Ribokinase-like"/>
    <property type="match status" value="1"/>
</dbReference>
<evidence type="ECO:0000313" key="5">
    <source>
        <dbReference type="Proteomes" id="UP000712157"/>
    </source>
</evidence>
<dbReference type="InterPro" id="IPR011611">
    <property type="entry name" value="PfkB_dom"/>
</dbReference>
<dbReference type="Gene3D" id="3.40.1190.20">
    <property type="match status" value="1"/>
</dbReference>
<keyword evidence="1" id="KW-0808">Transferase</keyword>
<dbReference type="PANTHER" id="PTHR10584:SF166">
    <property type="entry name" value="RIBOKINASE"/>
    <property type="match status" value="1"/>
</dbReference>
<keyword evidence="2 4" id="KW-0418">Kinase</keyword>
<dbReference type="GO" id="GO:0016301">
    <property type="term" value="F:kinase activity"/>
    <property type="evidence" value="ECO:0007669"/>
    <property type="project" value="UniProtKB-KW"/>
</dbReference>
<feature type="domain" description="Carbohydrate kinase PfkB" evidence="3">
    <location>
        <begin position="10"/>
        <end position="283"/>
    </location>
</feature>
<organism evidence="4 5">
    <name type="scientific">Diplocloster agilis</name>
    <dbReference type="NCBI Taxonomy" id="2850323"/>
    <lineage>
        <taxon>Bacteria</taxon>
        <taxon>Bacillati</taxon>
        <taxon>Bacillota</taxon>
        <taxon>Clostridia</taxon>
        <taxon>Lachnospirales</taxon>
        <taxon>Lachnospiraceae</taxon>
        <taxon>Diplocloster</taxon>
    </lineage>
</organism>
<reference evidence="4" key="1">
    <citation type="submission" date="2021-06" db="EMBL/GenBank/DDBJ databases">
        <title>Description of novel taxa of the family Lachnospiraceae.</title>
        <authorList>
            <person name="Chaplin A.V."/>
            <person name="Sokolova S.R."/>
            <person name="Pikina A.P."/>
            <person name="Korzhanova M."/>
            <person name="Belova V."/>
            <person name="Korostin D."/>
            <person name="Efimov B.A."/>
        </authorList>
    </citation>
    <scope>NUCLEOTIDE SEQUENCE</scope>
    <source>
        <strain evidence="4">ASD5720</strain>
    </source>
</reference>
<protein>
    <submittedName>
        <fullName evidence="4">Carbohydrate kinase family protein</fullName>
    </submittedName>
</protein>
<keyword evidence="5" id="KW-1185">Reference proteome</keyword>
<dbReference type="EMBL" id="JAHQCW010000024">
    <property type="protein sequence ID" value="MBU9737761.1"/>
    <property type="molecule type" value="Genomic_DNA"/>
</dbReference>
<dbReference type="PANTHER" id="PTHR10584">
    <property type="entry name" value="SUGAR KINASE"/>
    <property type="match status" value="1"/>
</dbReference>
<dbReference type="RefSeq" id="WP_158348319.1">
    <property type="nucleotide sequence ID" value="NZ_JAHQCW010000024.1"/>
</dbReference>
<proteinExistence type="predicted"/>
<dbReference type="Pfam" id="PF00294">
    <property type="entry name" value="PfkB"/>
    <property type="match status" value="1"/>
</dbReference>
<evidence type="ECO:0000256" key="1">
    <source>
        <dbReference type="ARBA" id="ARBA00022679"/>
    </source>
</evidence>
<comment type="caution">
    <text evidence="4">The sequence shown here is derived from an EMBL/GenBank/DDBJ whole genome shotgun (WGS) entry which is preliminary data.</text>
</comment>
<gene>
    <name evidence="4" type="ORF">KTH89_14535</name>
</gene>
<dbReference type="Proteomes" id="UP000712157">
    <property type="component" value="Unassembled WGS sequence"/>
</dbReference>
<evidence type="ECO:0000259" key="3">
    <source>
        <dbReference type="Pfam" id="PF00294"/>
    </source>
</evidence>
<dbReference type="AlphaFoldDB" id="A0A949NEY2"/>
<dbReference type="InterPro" id="IPR029056">
    <property type="entry name" value="Ribokinase-like"/>
</dbReference>